<keyword evidence="4 7" id="KW-1133">Transmembrane helix</keyword>
<feature type="transmembrane region" description="Helical" evidence="7">
    <location>
        <begin position="384"/>
        <end position="414"/>
    </location>
</feature>
<dbReference type="GO" id="GO:0016020">
    <property type="term" value="C:membrane"/>
    <property type="evidence" value="ECO:0007669"/>
    <property type="project" value="UniProtKB-SubCell"/>
</dbReference>
<keyword evidence="9" id="KW-1185">Reference proteome</keyword>
<feature type="transmembrane region" description="Helical" evidence="7">
    <location>
        <begin position="186"/>
        <end position="205"/>
    </location>
</feature>
<dbReference type="InterPro" id="IPR011701">
    <property type="entry name" value="MFS"/>
</dbReference>
<protein>
    <recommendedName>
        <fullName evidence="10">Major facilitator superfamily (MFS) profile domain-containing protein</fullName>
    </recommendedName>
</protein>
<evidence type="ECO:0008006" key="10">
    <source>
        <dbReference type="Google" id="ProtNLM"/>
    </source>
</evidence>
<feature type="transmembrane region" description="Helical" evidence="7">
    <location>
        <begin position="158"/>
        <end position="179"/>
    </location>
</feature>
<evidence type="ECO:0000256" key="1">
    <source>
        <dbReference type="ARBA" id="ARBA00004141"/>
    </source>
</evidence>
<evidence type="ECO:0000256" key="2">
    <source>
        <dbReference type="ARBA" id="ARBA00022448"/>
    </source>
</evidence>
<feature type="transmembrane region" description="Helical" evidence="7">
    <location>
        <begin position="349"/>
        <end position="372"/>
    </location>
</feature>
<organism evidence="8 9">
    <name type="scientific">Tortispora caseinolytica NRRL Y-17796</name>
    <dbReference type="NCBI Taxonomy" id="767744"/>
    <lineage>
        <taxon>Eukaryota</taxon>
        <taxon>Fungi</taxon>
        <taxon>Dikarya</taxon>
        <taxon>Ascomycota</taxon>
        <taxon>Saccharomycotina</taxon>
        <taxon>Trigonopsidomycetes</taxon>
        <taxon>Trigonopsidales</taxon>
        <taxon>Trigonopsidaceae</taxon>
        <taxon>Tortispora</taxon>
    </lineage>
</organism>
<gene>
    <name evidence="8" type="ORF">CANCADRAFT_57699</name>
</gene>
<comment type="subcellular location">
    <subcellularLocation>
        <location evidence="1">Membrane</location>
        <topology evidence="1">Multi-pass membrane protein</topology>
    </subcellularLocation>
</comment>
<evidence type="ECO:0000256" key="7">
    <source>
        <dbReference type="SAM" id="Phobius"/>
    </source>
</evidence>
<accession>A0A1E4T9Z1</accession>
<evidence type="ECO:0000256" key="6">
    <source>
        <dbReference type="SAM" id="MobiDB-lite"/>
    </source>
</evidence>
<feature type="region of interest" description="Disordered" evidence="6">
    <location>
        <begin position="69"/>
        <end position="100"/>
    </location>
</feature>
<dbReference type="PANTHER" id="PTHR43791:SF36">
    <property type="entry name" value="TRANSPORTER, PUTATIVE (AFU_ORTHOLOGUE AFUA_6G08340)-RELATED"/>
    <property type="match status" value="1"/>
</dbReference>
<keyword evidence="3 7" id="KW-0812">Transmembrane</keyword>
<evidence type="ECO:0000256" key="5">
    <source>
        <dbReference type="ARBA" id="ARBA00023136"/>
    </source>
</evidence>
<proteinExistence type="predicted"/>
<evidence type="ECO:0000256" key="3">
    <source>
        <dbReference type="ARBA" id="ARBA00022692"/>
    </source>
</evidence>
<feature type="transmembrane region" description="Helical" evidence="7">
    <location>
        <begin position="211"/>
        <end position="230"/>
    </location>
</feature>
<keyword evidence="5 7" id="KW-0472">Membrane</keyword>
<feature type="transmembrane region" description="Helical" evidence="7">
    <location>
        <begin position="283"/>
        <end position="305"/>
    </location>
</feature>
<evidence type="ECO:0000313" key="9">
    <source>
        <dbReference type="Proteomes" id="UP000095023"/>
    </source>
</evidence>
<dbReference type="Gene3D" id="1.20.1250.20">
    <property type="entry name" value="MFS general substrate transporter like domains"/>
    <property type="match status" value="1"/>
</dbReference>
<evidence type="ECO:0000256" key="4">
    <source>
        <dbReference type="ARBA" id="ARBA00022989"/>
    </source>
</evidence>
<sequence>MSIEEKYKSAKGVAFIPDVLLGVESLLLGASAAADTAGAGTGAGNSTDANNAEQDVDIEDTNAVINDNSSQINFDVDNDDDSNEDGNGDPDSSNGTGFDNDLLGNNGVTSDVNGANDVYSLLGLLALTIFVGLGNNNFNMFGYRSNWCDEPIPAGDDIATLLAFYLSRMGGSVIAVIPYFMFDSSYVLPVTAIGVSAAYLGMSAVNSPNQILPLAALQGAGEGAAMTGIASTIGMNYQGEDVILRSAAMQGLLGVSSAVSGWFHDISRWIDSLSERDGWRWLFTILGGIGTVTGALTLIFMSGYAQKAIFLLEKGINYVKYRQDQHNGPCEMNKVSAFAFKSIFQDPKVYILTLSYGISRFSANCITRYTAIVSPYMLETAGRIIPAFITALVGISTVLTFFPILFALIVSIIVSKMTVRMGFLSPFLLIAIAMGIIGWGFIIYANSFLQYALGEISAPSLAESESILYAMIILVNASNLVSMSLILAWALKNCSGKLKILIVAAVVIIFDTFMTLIAKMLLSSMSSSSAGMHRITLLVLCLCILSLILVSFQAILFIRENRNREKGRRDYRYLYPYVNRTNMGDFFPSYRYTN</sequence>
<reference evidence="9" key="1">
    <citation type="submission" date="2016-02" db="EMBL/GenBank/DDBJ databases">
        <title>Comparative genomics of biotechnologically important yeasts.</title>
        <authorList>
            <consortium name="DOE Joint Genome Institute"/>
            <person name="Riley R."/>
            <person name="Haridas S."/>
            <person name="Wolfe K.H."/>
            <person name="Lopes M.R."/>
            <person name="Hittinger C.T."/>
            <person name="Goker M."/>
            <person name="Salamov A."/>
            <person name="Wisecaver J."/>
            <person name="Long T.M."/>
            <person name="Aerts A.L."/>
            <person name="Barry K."/>
            <person name="Choi C."/>
            <person name="Clum A."/>
            <person name="Coughlan A.Y."/>
            <person name="Deshpande S."/>
            <person name="Douglass A.P."/>
            <person name="Hanson S.J."/>
            <person name="Klenk H.-P."/>
            <person name="Labutti K."/>
            <person name="Lapidus A."/>
            <person name="Lindquist E."/>
            <person name="Lipzen A."/>
            <person name="Meier-Kolthoff J.P."/>
            <person name="Ohm R.A."/>
            <person name="Otillar R.P."/>
            <person name="Pangilinan J."/>
            <person name="Peng Y."/>
            <person name="Rokas A."/>
            <person name="Rosa C.A."/>
            <person name="Scheuner C."/>
            <person name="Sibirny A.A."/>
            <person name="Slot J.C."/>
            <person name="Stielow J.B."/>
            <person name="Sun H."/>
            <person name="Kurtzman C.P."/>
            <person name="Blackwell M."/>
            <person name="Jeffries T.W."/>
            <person name="Grigoriev I.V."/>
        </authorList>
    </citation>
    <scope>NUCLEOTIDE SEQUENCE [LARGE SCALE GENOMIC DNA]</scope>
    <source>
        <strain evidence="9">NRRL Y-17796</strain>
    </source>
</reference>
<dbReference type="EMBL" id="KV453843">
    <property type="protein sequence ID" value="ODV88523.1"/>
    <property type="molecule type" value="Genomic_DNA"/>
</dbReference>
<dbReference type="Proteomes" id="UP000095023">
    <property type="component" value="Unassembled WGS sequence"/>
</dbReference>
<dbReference type="Pfam" id="PF07690">
    <property type="entry name" value="MFS_1"/>
    <property type="match status" value="1"/>
</dbReference>
<feature type="transmembrane region" description="Helical" evidence="7">
    <location>
        <begin position="537"/>
        <end position="558"/>
    </location>
</feature>
<feature type="transmembrane region" description="Helical" evidence="7">
    <location>
        <begin position="118"/>
        <end position="138"/>
    </location>
</feature>
<feature type="compositionally biased region" description="Acidic residues" evidence="6">
    <location>
        <begin position="76"/>
        <end position="88"/>
    </location>
</feature>
<dbReference type="AlphaFoldDB" id="A0A1E4T9Z1"/>
<feature type="transmembrane region" description="Helical" evidence="7">
    <location>
        <begin position="467"/>
        <end position="491"/>
    </location>
</feature>
<dbReference type="GO" id="GO:0022857">
    <property type="term" value="F:transmembrane transporter activity"/>
    <property type="evidence" value="ECO:0007669"/>
    <property type="project" value="InterPro"/>
</dbReference>
<keyword evidence="2" id="KW-0813">Transport</keyword>
<feature type="transmembrane region" description="Helical" evidence="7">
    <location>
        <begin position="498"/>
        <end position="517"/>
    </location>
</feature>
<feature type="transmembrane region" description="Helical" evidence="7">
    <location>
        <begin position="242"/>
        <end position="263"/>
    </location>
</feature>
<dbReference type="PANTHER" id="PTHR43791">
    <property type="entry name" value="PERMEASE-RELATED"/>
    <property type="match status" value="1"/>
</dbReference>
<evidence type="ECO:0000313" key="8">
    <source>
        <dbReference type="EMBL" id="ODV88523.1"/>
    </source>
</evidence>
<dbReference type="SUPFAM" id="SSF103473">
    <property type="entry name" value="MFS general substrate transporter"/>
    <property type="match status" value="1"/>
</dbReference>
<feature type="transmembrane region" description="Helical" evidence="7">
    <location>
        <begin position="426"/>
        <end position="447"/>
    </location>
</feature>
<dbReference type="InterPro" id="IPR036259">
    <property type="entry name" value="MFS_trans_sf"/>
</dbReference>
<name>A0A1E4T9Z1_9ASCO</name>